<dbReference type="GO" id="GO:0016020">
    <property type="term" value="C:membrane"/>
    <property type="evidence" value="ECO:0007669"/>
    <property type="project" value="UniProtKB-SubCell"/>
</dbReference>
<dbReference type="InterPro" id="IPR036259">
    <property type="entry name" value="MFS_trans_sf"/>
</dbReference>
<feature type="transmembrane region" description="Helical" evidence="6">
    <location>
        <begin position="250"/>
        <end position="271"/>
    </location>
</feature>
<evidence type="ECO:0000313" key="9">
    <source>
        <dbReference type="Proteomes" id="UP001497382"/>
    </source>
</evidence>
<feature type="domain" description="Major facilitator superfamily associated" evidence="7">
    <location>
        <begin position="42"/>
        <end position="522"/>
    </location>
</feature>
<dbReference type="PANTHER" id="PTHR16172">
    <property type="entry name" value="MAJOR FACILITATOR SUPERFAMILY DOMAIN-CONTAINING PROTEIN 6-LIKE"/>
    <property type="match status" value="1"/>
</dbReference>
<comment type="caution">
    <text evidence="8">The sequence shown here is derived from an EMBL/GenBank/DDBJ whole genome shotgun (WGS) entry which is preliminary data.</text>
</comment>
<dbReference type="InterPro" id="IPR024989">
    <property type="entry name" value="MFS_assoc_dom"/>
</dbReference>
<dbReference type="AlphaFoldDB" id="A0AAV2A840"/>
<feature type="transmembrane region" description="Helical" evidence="6">
    <location>
        <begin position="365"/>
        <end position="385"/>
    </location>
</feature>
<keyword evidence="3 6" id="KW-0812">Transmembrane</keyword>
<evidence type="ECO:0000256" key="4">
    <source>
        <dbReference type="ARBA" id="ARBA00022989"/>
    </source>
</evidence>
<evidence type="ECO:0000313" key="8">
    <source>
        <dbReference type="EMBL" id="CAL1278838.1"/>
    </source>
</evidence>
<comment type="subcellular location">
    <subcellularLocation>
        <location evidence="1">Membrane</location>
        <topology evidence="1">Multi-pass membrane protein</topology>
    </subcellularLocation>
</comment>
<dbReference type="EMBL" id="CAXIEN010000117">
    <property type="protein sequence ID" value="CAL1278838.1"/>
    <property type="molecule type" value="Genomic_DNA"/>
</dbReference>
<sequence length="553" mass="61941">MASTENSKAPDSYPTPKSEKQDSRLVINISHKFIVSICKPLIPLKIALSLWFTASMGTTGYITLFFNQRGLTVEEISFMYLIANLSQFVFNTACGVISDKIRRPTYMTILSILIAGSLATYMTFIPKVSETIEENKSFGSLYCGKMDFAQVEINRTCDNSLQIIPCEDMCTQECCKDVSVNKLNLIDKFVNKSMSSFYNGSEYDFDWCFRESKTALFANSTHPVCGVYQKVCALTCSEYKSATADRNSRAIFFIAISILFFTFDENVFRFLDFLSNYMANTFEAEYGRQIFWSNIGALTGPSLVALIIQQASASEEMPNYESSLYFYAAVAVLTIAIVYTLNVSQGKATQEMSTAVMTLFGNVDFLFFIFILFVLGGTWGFLASFHNLFLADIGTPIYMMGLLDTFSGVCGLPVLVGGKWLTDKIGHSNIFTLALLGYFFKCFGYSFIRVAWPVFFLELIMIFSYHLLWIATMDYCAVIAPDGLKGTVIILAGTMHFSLGRAFGSFTGGLLMSAYGATAAFQIMGAVNGVTFLLYSIYQYLRRYRRKKKFDIS</sequence>
<feature type="transmembrane region" description="Helical" evidence="6">
    <location>
        <begin position="46"/>
        <end position="66"/>
    </location>
</feature>
<reference evidence="8 9" key="1">
    <citation type="submission" date="2024-04" db="EMBL/GenBank/DDBJ databases">
        <authorList>
            <person name="Rising A."/>
            <person name="Reimegard J."/>
            <person name="Sonavane S."/>
            <person name="Akerstrom W."/>
            <person name="Nylinder S."/>
            <person name="Hedman E."/>
            <person name="Kallberg Y."/>
        </authorList>
    </citation>
    <scope>NUCLEOTIDE SEQUENCE [LARGE SCALE GENOMIC DNA]</scope>
</reference>
<evidence type="ECO:0000256" key="2">
    <source>
        <dbReference type="ARBA" id="ARBA00005241"/>
    </source>
</evidence>
<name>A0AAV2A840_9ARAC</name>
<evidence type="ECO:0000259" key="7">
    <source>
        <dbReference type="Pfam" id="PF12832"/>
    </source>
</evidence>
<feature type="transmembrane region" description="Helical" evidence="6">
    <location>
        <begin position="291"/>
        <end position="312"/>
    </location>
</feature>
<dbReference type="SUPFAM" id="SSF103473">
    <property type="entry name" value="MFS general substrate transporter"/>
    <property type="match status" value="2"/>
</dbReference>
<feature type="transmembrane region" description="Helical" evidence="6">
    <location>
        <begin position="397"/>
        <end position="418"/>
    </location>
</feature>
<evidence type="ECO:0000256" key="3">
    <source>
        <dbReference type="ARBA" id="ARBA00022692"/>
    </source>
</evidence>
<proteinExistence type="inferred from homology"/>
<keyword evidence="9" id="KW-1185">Reference proteome</keyword>
<organism evidence="8 9">
    <name type="scientific">Larinioides sclopetarius</name>
    <dbReference type="NCBI Taxonomy" id="280406"/>
    <lineage>
        <taxon>Eukaryota</taxon>
        <taxon>Metazoa</taxon>
        <taxon>Ecdysozoa</taxon>
        <taxon>Arthropoda</taxon>
        <taxon>Chelicerata</taxon>
        <taxon>Arachnida</taxon>
        <taxon>Araneae</taxon>
        <taxon>Araneomorphae</taxon>
        <taxon>Entelegynae</taxon>
        <taxon>Araneoidea</taxon>
        <taxon>Araneidae</taxon>
        <taxon>Larinioides</taxon>
    </lineage>
</organism>
<dbReference type="PANTHER" id="PTHR16172:SF41">
    <property type="entry name" value="MAJOR FACILITATOR SUPERFAMILY DOMAIN-CONTAINING PROTEIN 6-LIKE"/>
    <property type="match status" value="1"/>
</dbReference>
<accession>A0AAV2A840</accession>
<feature type="transmembrane region" description="Helical" evidence="6">
    <location>
        <begin position="515"/>
        <end position="538"/>
    </location>
</feature>
<dbReference type="Pfam" id="PF12832">
    <property type="entry name" value="MFS_1_like"/>
    <property type="match status" value="1"/>
</dbReference>
<feature type="transmembrane region" description="Helical" evidence="6">
    <location>
        <begin position="454"/>
        <end position="471"/>
    </location>
</feature>
<feature type="transmembrane region" description="Helical" evidence="6">
    <location>
        <begin position="105"/>
        <end position="124"/>
    </location>
</feature>
<keyword evidence="4 6" id="KW-1133">Transmembrane helix</keyword>
<protein>
    <recommendedName>
        <fullName evidence="7">Major facilitator superfamily associated domain-containing protein</fullName>
    </recommendedName>
</protein>
<evidence type="ECO:0000256" key="5">
    <source>
        <dbReference type="ARBA" id="ARBA00023136"/>
    </source>
</evidence>
<gene>
    <name evidence="8" type="ORF">LARSCL_LOCUS10027</name>
</gene>
<keyword evidence="5 6" id="KW-0472">Membrane</keyword>
<feature type="transmembrane region" description="Helical" evidence="6">
    <location>
        <begin position="324"/>
        <end position="344"/>
    </location>
</feature>
<evidence type="ECO:0000256" key="1">
    <source>
        <dbReference type="ARBA" id="ARBA00004141"/>
    </source>
</evidence>
<feature type="transmembrane region" description="Helical" evidence="6">
    <location>
        <begin position="483"/>
        <end position="503"/>
    </location>
</feature>
<dbReference type="Gene3D" id="1.20.1250.20">
    <property type="entry name" value="MFS general substrate transporter like domains"/>
    <property type="match status" value="2"/>
</dbReference>
<feature type="transmembrane region" description="Helical" evidence="6">
    <location>
        <begin position="430"/>
        <end position="448"/>
    </location>
</feature>
<dbReference type="Proteomes" id="UP001497382">
    <property type="component" value="Unassembled WGS sequence"/>
</dbReference>
<comment type="similarity">
    <text evidence="2">Belongs to the major facilitator superfamily. MFSD6 family.</text>
</comment>
<feature type="transmembrane region" description="Helical" evidence="6">
    <location>
        <begin position="78"/>
        <end position="98"/>
    </location>
</feature>
<dbReference type="InterPro" id="IPR051717">
    <property type="entry name" value="MFS_MFSD6"/>
</dbReference>
<evidence type="ECO:0000256" key="6">
    <source>
        <dbReference type="SAM" id="Phobius"/>
    </source>
</evidence>